<proteinExistence type="predicted"/>
<reference evidence="2" key="1">
    <citation type="journal article" date="2015" name="Genome Announc.">
        <title>Draft Genome Sequence of Thiostrepton-Producing Streptomyces azureus ATCC 14921.</title>
        <authorList>
            <person name="Sakihara K."/>
            <person name="Maeda J."/>
            <person name="Tashiro K."/>
            <person name="Fujino Y."/>
            <person name="Kuhara S."/>
            <person name="Ohshima T."/>
            <person name="Ogata S."/>
            <person name="Doi K."/>
        </authorList>
    </citation>
    <scope>NUCLEOTIDE SEQUENCE [LARGE SCALE GENOMIC DNA]</scope>
    <source>
        <strain evidence="2">ATCC14921</strain>
    </source>
</reference>
<keyword evidence="3" id="KW-1185">Reference proteome</keyword>
<sequence>MCVASNAAIAAYERIAAHDPSGAAQAMFTHITEAWLVRRRAPGDPVRLDRGKRHRRRHRVGGWLSRVPGGLGLPPSPPRRLRTGAGFVSRRQRWSVSRPGR</sequence>
<feature type="compositionally biased region" description="Basic residues" evidence="1">
    <location>
        <begin position="50"/>
        <end position="60"/>
    </location>
</feature>
<evidence type="ECO:0000313" key="3">
    <source>
        <dbReference type="Proteomes" id="UP000053859"/>
    </source>
</evidence>
<gene>
    <name evidence="2" type="ORF">SAZU_7486</name>
</gene>
<accession>A0A0K8PYS0</accession>
<name>A0A0K8PYS0_STRAJ</name>
<dbReference type="PATRIC" id="fig|146537.3.peg.7889"/>
<evidence type="ECO:0000256" key="1">
    <source>
        <dbReference type="SAM" id="MobiDB-lite"/>
    </source>
</evidence>
<dbReference type="EMBL" id="DF968469">
    <property type="protein sequence ID" value="GAP52609.1"/>
    <property type="molecule type" value="Genomic_DNA"/>
</dbReference>
<dbReference type="Proteomes" id="UP000053859">
    <property type="component" value="Unassembled WGS sequence"/>
</dbReference>
<organism evidence="2 3">
    <name type="scientific">Streptomyces azureus</name>
    <dbReference type="NCBI Taxonomy" id="146537"/>
    <lineage>
        <taxon>Bacteria</taxon>
        <taxon>Bacillati</taxon>
        <taxon>Actinomycetota</taxon>
        <taxon>Actinomycetes</taxon>
        <taxon>Kitasatosporales</taxon>
        <taxon>Streptomycetaceae</taxon>
        <taxon>Streptomyces</taxon>
    </lineage>
</organism>
<feature type="region of interest" description="Disordered" evidence="1">
    <location>
        <begin position="44"/>
        <end position="101"/>
    </location>
</feature>
<evidence type="ECO:0000313" key="2">
    <source>
        <dbReference type="EMBL" id="GAP52609.1"/>
    </source>
</evidence>
<protein>
    <submittedName>
        <fullName evidence="2">Transcriptional regulator, GntR family</fullName>
    </submittedName>
</protein>
<dbReference type="AlphaFoldDB" id="A0A0K8PYS0"/>